<evidence type="ECO:0000256" key="4">
    <source>
        <dbReference type="ARBA" id="ARBA00022691"/>
    </source>
</evidence>
<keyword evidence="2" id="KW-0489">Methyltransferase</keyword>
<feature type="region of interest" description="Disordered" evidence="5">
    <location>
        <begin position="44"/>
        <end position="82"/>
    </location>
</feature>
<sequence>MEVFRRALLKKLRHVDELKRKQAGGETLDEQQLAKLSREPELLASLSQLEQRAGGAEVHSSAPSASTFPSPSPSPSPFPSTATATATSIAAAAALEVGAKLLVDGRKAKVKRIDTSERRVKVKFRDDKSVEWVPQASGRLAAAAVAGAGAPPPPLIPPPAARCAHCGDARHEARLCSFGLAAAEQFLPCGAEGAARCFSRTFIVPLRRARAAFDVDDLRDGRVDVGLRCVSSALFRSQSLRRNTQLLLCFGGEQPARLVGVLGSMVRDLRPDEKSLALRVRAVSDAEGAAAAAAELERARRENTAEAIGSWSRSATRGWTSCEGDILAALEKALAVGGAPPTLLLLSAAGRFIGDVCGDIAAAAAGGPTPGVVVLLGDDRGLTGKEEADILAAAGRRGSAVRRVSLGEDMLFASHAIVIVHHYLDRLLHSCRMPPPRIYARGGGSKGKGSAGRSGRGSYARGRGKASY</sequence>
<dbReference type="InterPro" id="IPR029028">
    <property type="entry name" value="Alpha/beta_knot_MTases"/>
</dbReference>
<feature type="region of interest" description="Disordered" evidence="5">
    <location>
        <begin position="439"/>
        <end position="468"/>
    </location>
</feature>
<dbReference type="EMBL" id="JBGBPQ010000006">
    <property type="protein sequence ID" value="KAL1523241.1"/>
    <property type="molecule type" value="Genomic_DNA"/>
</dbReference>
<keyword evidence="3" id="KW-0808">Transferase</keyword>
<feature type="compositionally biased region" description="Low complexity" evidence="5">
    <location>
        <begin position="456"/>
        <end position="468"/>
    </location>
</feature>
<dbReference type="PANTHER" id="PTHR40703:SF1">
    <property type="entry name" value="TRNA (PSEUDOURIDINE(54)-N(1))-METHYLTRANSFERASE"/>
    <property type="match status" value="1"/>
</dbReference>
<keyword evidence="4" id="KW-0949">S-adenosyl-L-methionine</keyword>
<evidence type="ECO:0000256" key="5">
    <source>
        <dbReference type="SAM" id="MobiDB-lite"/>
    </source>
</evidence>
<dbReference type="InterPro" id="IPR029026">
    <property type="entry name" value="tRNA_m1G_MTases_N"/>
</dbReference>
<dbReference type="SUPFAM" id="SSF75217">
    <property type="entry name" value="alpha/beta knot"/>
    <property type="match status" value="1"/>
</dbReference>
<comment type="caution">
    <text evidence="6">The sequence shown here is derived from an EMBL/GenBank/DDBJ whole genome shotgun (WGS) entry which is preliminary data.</text>
</comment>
<organism evidence="6 7">
    <name type="scientific">Prymnesium parvum</name>
    <name type="common">Toxic golden alga</name>
    <dbReference type="NCBI Taxonomy" id="97485"/>
    <lineage>
        <taxon>Eukaryota</taxon>
        <taxon>Haptista</taxon>
        <taxon>Haptophyta</taxon>
        <taxon>Prymnesiophyceae</taxon>
        <taxon>Prymnesiales</taxon>
        <taxon>Prymnesiaceae</taxon>
        <taxon>Prymnesium</taxon>
    </lineage>
</organism>
<evidence type="ECO:0000313" key="6">
    <source>
        <dbReference type="EMBL" id="KAL1523241.1"/>
    </source>
</evidence>
<dbReference type="Gene3D" id="3.40.1280.10">
    <property type="match status" value="1"/>
</dbReference>
<gene>
    <name evidence="6" type="ORF">AB1Y20_018192</name>
</gene>
<dbReference type="GO" id="GO:0008175">
    <property type="term" value="F:tRNA methyltransferase activity"/>
    <property type="evidence" value="ECO:0007669"/>
    <property type="project" value="InterPro"/>
</dbReference>
<reference evidence="6 7" key="1">
    <citation type="journal article" date="2024" name="Science">
        <title>Giant polyketide synthase enzymes in the biosynthesis of giant marine polyether toxins.</title>
        <authorList>
            <person name="Fallon T.R."/>
            <person name="Shende V.V."/>
            <person name="Wierzbicki I.H."/>
            <person name="Pendleton A.L."/>
            <person name="Watervoot N.F."/>
            <person name="Auber R.P."/>
            <person name="Gonzalez D.J."/>
            <person name="Wisecaver J.H."/>
            <person name="Moore B.S."/>
        </authorList>
    </citation>
    <scope>NUCLEOTIDE SEQUENCE [LARGE SCALE GENOMIC DNA]</scope>
    <source>
        <strain evidence="6 7">12B1</strain>
    </source>
</reference>
<dbReference type="InterPro" id="IPR007158">
    <property type="entry name" value="TrmY"/>
</dbReference>
<dbReference type="AlphaFoldDB" id="A0AB34JNX5"/>
<evidence type="ECO:0008006" key="8">
    <source>
        <dbReference type="Google" id="ProtNLM"/>
    </source>
</evidence>
<feature type="compositionally biased region" description="Gly residues" evidence="5">
    <location>
        <begin position="441"/>
        <end position="455"/>
    </location>
</feature>
<dbReference type="GO" id="GO:0030488">
    <property type="term" value="P:tRNA methylation"/>
    <property type="evidence" value="ECO:0007669"/>
    <property type="project" value="TreeGrafter"/>
</dbReference>
<accession>A0AB34JNX5</accession>
<dbReference type="Proteomes" id="UP001515480">
    <property type="component" value="Unassembled WGS sequence"/>
</dbReference>
<evidence type="ECO:0000256" key="2">
    <source>
        <dbReference type="ARBA" id="ARBA00022603"/>
    </source>
</evidence>
<dbReference type="PANTHER" id="PTHR40703">
    <property type="entry name" value="TRNA (PSEUDOURIDINE(54)-N(1))-METHYLTRANSFERASE"/>
    <property type="match status" value="1"/>
</dbReference>
<name>A0AB34JNX5_PRYPA</name>
<proteinExistence type="predicted"/>
<evidence type="ECO:0000256" key="3">
    <source>
        <dbReference type="ARBA" id="ARBA00022679"/>
    </source>
</evidence>
<dbReference type="Pfam" id="PF04013">
    <property type="entry name" value="Methyltrn_RNA_2"/>
    <property type="match status" value="1"/>
</dbReference>
<evidence type="ECO:0000313" key="7">
    <source>
        <dbReference type="Proteomes" id="UP001515480"/>
    </source>
</evidence>
<dbReference type="GO" id="GO:0008757">
    <property type="term" value="F:S-adenosylmethionine-dependent methyltransferase activity"/>
    <property type="evidence" value="ECO:0007669"/>
    <property type="project" value="TreeGrafter"/>
</dbReference>
<evidence type="ECO:0000256" key="1">
    <source>
        <dbReference type="ARBA" id="ARBA00022490"/>
    </source>
</evidence>
<keyword evidence="1" id="KW-0963">Cytoplasm</keyword>
<feature type="compositionally biased region" description="Low complexity" evidence="5">
    <location>
        <begin position="60"/>
        <end position="69"/>
    </location>
</feature>
<keyword evidence="7" id="KW-1185">Reference proteome</keyword>
<protein>
    <recommendedName>
        <fullName evidence="8">16S rRNA (uracil(1498)-N(3))-methyltransferase</fullName>
    </recommendedName>
</protein>